<keyword evidence="2" id="KW-1185">Reference proteome</keyword>
<dbReference type="EMBL" id="CM023472">
    <property type="protein sequence ID" value="KAH7958728.1"/>
    <property type="molecule type" value="Genomic_DNA"/>
</dbReference>
<proteinExistence type="predicted"/>
<evidence type="ECO:0000313" key="2">
    <source>
        <dbReference type="Proteomes" id="UP000821865"/>
    </source>
</evidence>
<evidence type="ECO:0000313" key="1">
    <source>
        <dbReference type="EMBL" id="KAH7958728.1"/>
    </source>
</evidence>
<comment type="caution">
    <text evidence="1">The sequence shown here is derived from an EMBL/GenBank/DDBJ whole genome shotgun (WGS) entry which is preliminary data.</text>
</comment>
<name>A0ACB8D2V8_DERSI</name>
<reference evidence="1" key="1">
    <citation type="submission" date="2020-05" db="EMBL/GenBank/DDBJ databases">
        <title>Large-scale comparative analyses of tick genomes elucidate their genetic diversity and vector capacities.</title>
        <authorList>
            <person name="Jia N."/>
            <person name="Wang J."/>
            <person name="Shi W."/>
            <person name="Du L."/>
            <person name="Sun Y."/>
            <person name="Zhan W."/>
            <person name="Jiang J."/>
            <person name="Wang Q."/>
            <person name="Zhang B."/>
            <person name="Ji P."/>
            <person name="Sakyi L.B."/>
            <person name="Cui X."/>
            <person name="Yuan T."/>
            <person name="Jiang B."/>
            <person name="Yang W."/>
            <person name="Lam T.T.-Y."/>
            <person name="Chang Q."/>
            <person name="Ding S."/>
            <person name="Wang X."/>
            <person name="Zhu J."/>
            <person name="Ruan X."/>
            <person name="Zhao L."/>
            <person name="Wei J."/>
            <person name="Que T."/>
            <person name="Du C."/>
            <person name="Cheng J."/>
            <person name="Dai P."/>
            <person name="Han X."/>
            <person name="Huang E."/>
            <person name="Gao Y."/>
            <person name="Liu J."/>
            <person name="Shao H."/>
            <person name="Ye R."/>
            <person name="Li L."/>
            <person name="Wei W."/>
            <person name="Wang X."/>
            <person name="Wang C."/>
            <person name="Yang T."/>
            <person name="Huo Q."/>
            <person name="Li W."/>
            <person name="Guo W."/>
            <person name="Chen H."/>
            <person name="Zhou L."/>
            <person name="Ni X."/>
            <person name="Tian J."/>
            <person name="Zhou Y."/>
            <person name="Sheng Y."/>
            <person name="Liu T."/>
            <person name="Pan Y."/>
            <person name="Xia L."/>
            <person name="Li J."/>
            <person name="Zhao F."/>
            <person name="Cao W."/>
        </authorList>
    </citation>
    <scope>NUCLEOTIDE SEQUENCE</scope>
    <source>
        <strain evidence="1">Dsil-2018</strain>
    </source>
</reference>
<dbReference type="Proteomes" id="UP000821865">
    <property type="component" value="Chromosome 3"/>
</dbReference>
<gene>
    <name evidence="1" type="ORF">HPB49_004384</name>
</gene>
<sequence>MMAAASDGNGHMDVDDQPKSEALPAQQPQNTVNRCQTDQDAEGRRCVQAPSRQQNEQDLVEGSHAGQNAGDRRHSEGRPLKDTGNPGAQDQERAQDAGEQQEHQPALNPVDPDEAAAQQLRRAAEKGDMATLKRLLDSDPSLATRTDADGYTALHRACYADQLEAAQLLLERAPDTLERPTVDCWRPLHSACKWGALNCARLLVDWGADVNAPSEGGLTPLHLAASQARSRALLELLLWSPFANVDARSRAGDRPADLAHRHSPWASLFALHAPAVNRF</sequence>
<organism evidence="1 2">
    <name type="scientific">Dermacentor silvarum</name>
    <name type="common">Tick</name>
    <dbReference type="NCBI Taxonomy" id="543639"/>
    <lineage>
        <taxon>Eukaryota</taxon>
        <taxon>Metazoa</taxon>
        <taxon>Ecdysozoa</taxon>
        <taxon>Arthropoda</taxon>
        <taxon>Chelicerata</taxon>
        <taxon>Arachnida</taxon>
        <taxon>Acari</taxon>
        <taxon>Parasitiformes</taxon>
        <taxon>Ixodida</taxon>
        <taxon>Ixodoidea</taxon>
        <taxon>Ixodidae</taxon>
        <taxon>Rhipicephalinae</taxon>
        <taxon>Dermacentor</taxon>
    </lineage>
</organism>
<protein>
    <submittedName>
        <fullName evidence="1">Uncharacterized protein</fullName>
    </submittedName>
</protein>
<accession>A0ACB8D2V8</accession>